<dbReference type="InterPro" id="IPR045055">
    <property type="entry name" value="DNA2/NAM7-like"/>
</dbReference>
<feature type="zinc finger region" description="C3H1-type" evidence="8">
    <location>
        <begin position="1"/>
        <end position="25"/>
    </location>
</feature>
<dbReference type="Pfam" id="PF13086">
    <property type="entry name" value="AAA_11"/>
    <property type="match status" value="1"/>
</dbReference>
<dbReference type="CDD" id="cd17936">
    <property type="entry name" value="EEXXEc_NFX1"/>
    <property type="match status" value="1"/>
</dbReference>
<organism evidence="12 13">
    <name type="scientific">Talaromyces rugulosus</name>
    <name type="common">Penicillium rugulosum</name>
    <dbReference type="NCBI Taxonomy" id="121627"/>
    <lineage>
        <taxon>Eukaryota</taxon>
        <taxon>Fungi</taxon>
        <taxon>Dikarya</taxon>
        <taxon>Ascomycota</taxon>
        <taxon>Pezizomycotina</taxon>
        <taxon>Eurotiomycetes</taxon>
        <taxon>Eurotiomycetidae</taxon>
        <taxon>Eurotiales</taxon>
        <taxon>Trichocomaceae</taxon>
        <taxon>Talaromyces</taxon>
        <taxon>Talaromyces sect. Islandici</taxon>
    </lineage>
</organism>
<dbReference type="Proteomes" id="UP000509510">
    <property type="component" value="Chromosome VI"/>
</dbReference>
<keyword evidence="5" id="KW-0547">Nucleotide-binding</keyword>
<name>A0A7H8RBU9_TALRU</name>
<dbReference type="InterPro" id="IPR027417">
    <property type="entry name" value="P-loop_NTPase"/>
</dbReference>
<evidence type="ECO:0000256" key="3">
    <source>
        <dbReference type="ARBA" id="ARBA00022723"/>
    </source>
</evidence>
<dbReference type="GO" id="GO:0005737">
    <property type="term" value="C:cytoplasm"/>
    <property type="evidence" value="ECO:0007669"/>
    <property type="project" value="UniProtKB-SubCell"/>
</dbReference>
<dbReference type="OrthoDB" id="2423195at2759"/>
<feature type="domain" description="C3H1-type" evidence="10">
    <location>
        <begin position="1"/>
        <end position="25"/>
    </location>
</feature>
<evidence type="ECO:0000256" key="6">
    <source>
        <dbReference type="ARBA" id="ARBA00022833"/>
    </source>
</evidence>
<dbReference type="Pfam" id="PF13087">
    <property type="entry name" value="AAA_12"/>
    <property type="match status" value="1"/>
</dbReference>
<dbReference type="SUPFAM" id="SSF52540">
    <property type="entry name" value="P-loop containing nucleoside triphosphate hydrolases"/>
    <property type="match status" value="1"/>
</dbReference>
<keyword evidence="13" id="KW-1185">Reference proteome</keyword>
<gene>
    <name evidence="12" type="ORF">TRUGW13939_11086</name>
</gene>
<dbReference type="InterPro" id="IPR000571">
    <property type="entry name" value="Znf_CCCH"/>
</dbReference>
<evidence type="ECO:0000256" key="2">
    <source>
        <dbReference type="ARBA" id="ARBA00022490"/>
    </source>
</evidence>
<feature type="compositionally biased region" description="Polar residues" evidence="9">
    <location>
        <begin position="276"/>
        <end position="285"/>
    </location>
</feature>
<proteinExistence type="predicted"/>
<dbReference type="FunFam" id="3.40.50.300:FF:001660">
    <property type="entry name" value="NF-X1 finger and helicase protein, putative"/>
    <property type="match status" value="1"/>
</dbReference>
<keyword evidence="6 8" id="KW-0862">Zinc</keyword>
<dbReference type="GeneID" id="55998565"/>
<keyword evidence="3 8" id="KW-0479">Metal-binding</keyword>
<dbReference type="RefSeq" id="XP_035350088.1">
    <property type="nucleotide sequence ID" value="XM_035494195.1"/>
</dbReference>
<accession>A0A7H8RBU9</accession>
<dbReference type="InterPro" id="IPR046439">
    <property type="entry name" value="ZF_RZ_dom"/>
</dbReference>
<dbReference type="InterPro" id="IPR041679">
    <property type="entry name" value="DNA2/NAM7-like_C"/>
</dbReference>
<feature type="region of interest" description="Disordered" evidence="9">
    <location>
        <begin position="268"/>
        <end position="303"/>
    </location>
</feature>
<feature type="domain" description="RZ-type" evidence="11">
    <location>
        <begin position="1668"/>
        <end position="1743"/>
    </location>
</feature>
<feature type="region of interest" description="Disordered" evidence="9">
    <location>
        <begin position="29"/>
        <end position="50"/>
    </location>
</feature>
<dbReference type="KEGG" id="trg:TRUGW13939_11086"/>
<reference evidence="13" key="1">
    <citation type="submission" date="2020-06" db="EMBL/GenBank/DDBJ databases">
        <title>A chromosome-scale genome assembly of Talaromyces rugulosus W13939.</title>
        <authorList>
            <person name="Wang B."/>
            <person name="Guo L."/>
            <person name="Ye K."/>
            <person name="Wang L."/>
        </authorList>
    </citation>
    <scope>NUCLEOTIDE SEQUENCE [LARGE SCALE GENOMIC DNA]</scope>
    <source>
        <strain evidence="13">W13939</strain>
    </source>
</reference>
<dbReference type="InterPro" id="IPR047187">
    <property type="entry name" value="SF1_C_Upf1"/>
</dbReference>
<dbReference type="GO" id="GO:0004386">
    <property type="term" value="F:helicase activity"/>
    <property type="evidence" value="ECO:0007669"/>
    <property type="project" value="InterPro"/>
</dbReference>
<evidence type="ECO:0000259" key="10">
    <source>
        <dbReference type="PROSITE" id="PS50103"/>
    </source>
</evidence>
<keyword evidence="5" id="KW-0067">ATP-binding</keyword>
<evidence type="ECO:0000256" key="9">
    <source>
        <dbReference type="SAM" id="MobiDB-lite"/>
    </source>
</evidence>
<dbReference type="EMBL" id="CP055903">
    <property type="protein sequence ID" value="QKX63914.1"/>
    <property type="molecule type" value="Genomic_DNA"/>
</dbReference>
<dbReference type="PROSITE" id="PS50103">
    <property type="entry name" value="ZF_C3H1"/>
    <property type="match status" value="1"/>
</dbReference>
<dbReference type="Gene3D" id="3.40.50.300">
    <property type="entry name" value="P-loop containing nucleotide triphosphate hydrolases"/>
    <property type="match status" value="2"/>
</dbReference>
<dbReference type="CDD" id="cd18808">
    <property type="entry name" value="SF1_C_Upf1"/>
    <property type="match status" value="1"/>
</dbReference>
<keyword evidence="4 8" id="KW-0863">Zinc-finger</keyword>
<evidence type="ECO:0000256" key="8">
    <source>
        <dbReference type="PROSITE-ProRule" id="PRU00723"/>
    </source>
</evidence>
<dbReference type="InterPro" id="IPR041677">
    <property type="entry name" value="DNA2/NAM7_AAA_11"/>
</dbReference>
<evidence type="ECO:0000256" key="7">
    <source>
        <dbReference type="ARBA" id="ARBA00022859"/>
    </source>
</evidence>
<evidence type="ECO:0000256" key="5">
    <source>
        <dbReference type="ARBA" id="ARBA00022806"/>
    </source>
</evidence>
<keyword evidence="5" id="KW-0347">Helicase</keyword>
<evidence type="ECO:0000256" key="1">
    <source>
        <dbReference type="ARBA" id="ARBA00004496"/>
    </source>
</evidence>
<dbReference type="GO" id="GO:0008270">
    <property type="term" value="F:zinc ion binding"/>
    <property type="evidence" value="ECO:0007669"/>
    <property type="project" value="UniProtKB-KW"/>
</dbReference>
<dbReference type="PANTHER" id="PTHR10887:SF445">
    <property type="entry name" value="NFX1-TYPE ZINC FINGER-CONTAINING PROTEIN 1"/>
    <property type="match status" value="1"/>
</dbReference>
<dbReference type="GO" id="GO:0002376">
    <property type="term" value="P:immune system process"/>
    <property type="evidence" value="ECO:0007669"/>
    <property type="project" value="UniProtKB-KW"/>
</dbReference>
<dbReference type="GO" id="GO:0031380">
    <property type="term" value="C:nuclear RNA-directed RNA polymerase complex"/>
    <property type="evidence" value="ECO:0007669"/>
    <property type="project" value="TreeGrafter"/>
</dbReference>
<comment type="subcellular location">
    <subcellularLocation>
        <location evidence="1">Cytoplasm</location>
    </subcellularLocation>
</comment>
<sequence length="1746" mass="197455">KRECFEFRDTGNCGRKNCRFDHIRAPMRGGGRGRAPRAFSDSNQTPNSAHEKNEFFEWRRHVLSHTHDDLTLGRKLGWFFQEARRLVDVDRGYAQQVVDYLSQEGGLKRIRELVDREFTVMLESRQMTVFAEQMLPFLEMVIHADVLASLLLEQAVGTIYTFIFGQGGQRVVRLLSYLADILELSSKKDIEDSSDTKEKCVLHLEMTLLFLKQVVNLNSTAIVCEPLKPVVRRFEAIYMALESSKSGPWLVGARSHLENIQRRLDIGSLLPDRKPPTQTSNSNNPDKFVVPLEPPGGRHDNDHSDICQIKIMPTLQEVRSTRSEYLPPRDPSQWHTDGVSGLLDRNFRLLREDTVGQLRDAIHNEIVPGHIVQNNHNGLRNRVYKNAQIDSLDMDIFQGLRIQMVFPQPTAVQKLSNRREREEWWQLSKRLQTSALVFLTDYQGFAVFCTVSEPKAKRPRNEEDYMPAPRENEEVTLWTDSQVAGVVLGLVETDRPSVRNILEAYKSGHTSTGRLSLIEFPGVLLPSFQPTLQALQRMQQTAYLPFADILTAHAQTDIPPPLYALQPGFSFNLQCLMKDGRQLHLHPGQPFDIQKLHDQCDLDEAQAEALANSLQRKIGLIQGPPGTGKSFTGVSIVKVLLANKKKAKLGPILCVCYTNHALDQFLEDLLKKKITSQIVRIGSRSKSEAIEPFTMRNVAKKFEKTKFERSRFGELLGQLKSATNDFPDAGLNRRSSSDDIVSFLKKTNIDHYKQLFEEDTNGWRIHSTGGSEGTLRNWLHNGKSSNGRPRLVEELQDVHIDSMTFQERKALYLDWTHEAQEQTYARGTEFILNHAGIKSSFDKIRNEGDLRCLQNADVIGVTTTGLARNLEMLRRLQSKVLIGEEAGEVLEAHLLTALIPSLEHAILIGDHLQLRPQIQNYDFSAENPRGGDQYALDVSLFERLVDTSEDGLSLPLSTLETQRRMHPSIADLIRNTLYQKLRDAPSVSEYPGVMGMRRRLFWLDHRELEAGSSGNDAMTTSHWNQHELKLTAALVMHITLQGEYKAGDVAVLTPYLGQLQRLRTELQRFFTISVSERDQDQLDQAGFENGESPANKNIVKENLLQSVRLATVDNFQGEEAKVIVISLVRSNRQNRCGFLRTSNRINVLLSRAKHGMYIIGNAETSGHVPMWAKVIEMFRDANNFVLVTDVISNAGQTCPVDIPANDYVINVFLVMRQANSALIMELAGNSADVATQHVPTYVVHHAMVKIPAHHAVRLATFAVVIQGVAENATSRVYLALRMNRCEKILKCGHQCPSVCGESCPSVEFCQICCGDKIKDTMIDFILGESYHEIDLNENPCIFPHCGHFLTMESMDGQLDLKKHYIMDTNDKPIAIASSSEPFSIDDIKRCATCRGSLRDIARYGRLVRRALLDESTKKLILFSNNEYIVMAKDLSKNLNGLRERETEKSEAFKNKKDIEIEGPRGRQIEILAKLMSLRWRESLSLRKRLVSYHRKVSQEEQPFQRVRNKVEDVRRRKRADVNFEFDESVLQTKGVLMATALLIRLDTALIADFLTLRRKSIQKGDVTNSLTIDLKKNRQDCDDLVQSAAASMRVSLEVEGLVFFAQLCALEQPFRNVSMTESLIEKGMEAVEKARELCMRNPGQTAGLLDEVDGARTMLNQGTFYTAVTNKERLAVIGAMAREFRGTGHWYYCVNGHPFTIGECGMPMEQSRCPECGAPVGGQAHQQVAGVRRAADLEEGLRNMHL</sequence>
<dbReference type="Pfam" id="PF20173">
    <property type="entry name" value="ZnF_RZ-type"/>
    <property type="match status" value="1"/>
</dbReference>
<dbReference type="PROSITE" id="PS51981">
    <property type="entry name" value="ZF_RZ"/>
    <property type="match status" value="1"/>
</dbReference>
<protein>
    <submittedName>
        <fullName evidence="12">Uncharacterized protein</fullName>
    </submittedName>
</protein>
<keyword evidence="5" id="KW-0378">Hydrolase</keyword>
<keyword evidence="2" id="KW-0963">Cytoplasm</keyword>
<dbReference type="GO" id="GO:0031048">
    <property type="term" value="P:regulatory ncRNA-mediated heterochromatin formation"/>
    <property type="evidence" value="ECO:0007669"/>
    <property type="project" value="TreeGrafter"/>
</dbReference>
<dbReference type="PANTHER" id="PTHR10887">
    <property type="entry name" value="DNA2/NAM7 HELICASE FAMILY"/>
    <property type="match status" value="1"/>
</dbReference>
<evidence type="ECO:0000313" key="13">
    <source>
        <dbReference type="Proteomes" id="UP000509510"/>
    </source>
</evidence>
<evidence type="ECO:0000256" key="4">
    <source>
        <dbReference type="ARBA" id="ARBA00022771"/>
    </source>
</evidence>
<evidence type="ECO:0000259" key="11">
    <source>
        <dbReference type="PROSITE" id="PS51981"/>
    </source>
</evidence>
<feature type="non-terminal residue" evidence="12">
    <location>
        <position position="1"/>
    </location>
</feature>
<keyword evidence="7" id="KW-0391">Immunity</keyword>
<evidence type="ECO:0000313" key="12">
    <source>
        <dbReference type="EMBL" id="QKX63914.1"/>
    </source>
</evidence>